<dbReference type="Pfam" id="PF01832">
    <property type="entry name" value="Glucosaminidase"/>
    <property type="match status" value="1"/>
</dbReference>
<dbReference type="KEGG" id="vaq:FIV01_07505"/>
<dbReference type="PANTHER" id="PTHR40572">
    <property type="entry name" value="PROTEIN BAX"/>
    <property type="match status" value="1"/>
</dbReference>
<accession>A0A5P9CJT5</accession>
<dbReference type="Proteomes" id="UP000326936">
    <property type="component" value="Chromosome"/>
</dbReference>
<name>A0A5P9CJT5_9VIBR</name>
<organism evidence="2 3">
    <name type="scientific">Vibrio aquimaris</name>
    <dbReference type="NCBI Taxonomy" id="2587862"/>
    <lineage>
        <taxon>Bacteria</taxon>
        <taxon>Pseudomonadati</taxon>
        <taxon>Pseudomonadota</taxon>
        <taxon>Gammaproteobacteria</taxon>
        <taxon>Vibrionales</taxon>
        <taxon>Vibrionaceae</taxon>
        <taxon>Vibrio</taxon>
    </lineage>
</organism>
<dbReference type="GO" id="GO:0004040">
    <property type="term" value="F:amidase activity"/>
    <property type="evidence" value="ECO:0007669"/>
    <property type="project" value="InterPro"/>
</dbReference>
<gene>
    <name evidence="2" type="ORF">FIV01_07505</name>
</gene>
<evidence type="ECO:0000313" key="2">
    <source>
        <dbReference type="EMBL" id="QFT26271.1"/>
    </source>
</evidence>
<reference evidence="2 3" key="1">
    <citation type="submission" date="2019-10" db="EMBL/GenBank/DDBJ databases">
        <title>Complete genome sequence of Vibrio sp. strain THAF100, isolated from non-filtered water from the water column of tank 6 of a marine aquarium containing stony-coral fragments. Water maintained at 26 degree C.</title>
        <authorList>
            <person name="Ruckert C."/>
            <person name="Franco A."/>
            <person name="Kalinowski J."/>
            <person name="Glaeser S."/>
        </authorList>
    </citation>
    <scope>NUCLEOTIDE SEQUENCE [LARGE SCALE GENOMIC DNA]</scope>
    <source>
        <strain evidence="2 3">THAF100</strain>
    </source>
</reference>
<dbReference type="Gene3D" id="1.10.530.10">
    <property type="match status" value="1"/>
</dbReference>
<feature type="domain" description="Mannosyl-glycoprotein endo-beta-N-acetylglucosamidase-like" evidence="1">
    <location>
        <begin position="142"/>
        <end position="278"/>
    </location>
</feature>
<dbReference type="PROSITE" id="PS51257">
    <property type="entry name" value="PROKAR_LIPOPROTEIN"/>
    <property type="match status" value="1"/>
</dbReference>
<sequence>MTEIHKCSMRKSELVALAAAGVIAGCSFYDYEKRQPPKIQQTTSAIQPIASPSFDVYAIGEAPDFTSIENVTAKKRAFFDYLRPGIAYENQRVLNERNRLDAIRDDFVSGMVSDRDIEYAKTLSKRYRVKLDSSGIDKQWLDQMLHRVDVIPEALVLVQGANESAWGTSRFATQANNYFGQWCYTAGCGVIPLKRGEGMIHEVAKFTSVQESIEGYFMNVNRNKAYEELREIRYQRHLRGESLTDTTAALALTQGLLKYSERGEEYVKDLQAMIRHNQPFWKDNE</sequence>
<dbReference type="EMBL" id="CP045350">
    <property type="protein sequence ID" value="QFT26271.1"/>
    <property type="molecule type" value="Genomic_DNA"/>
</dbReference>
<dbReference type="AlphaFoldDB" id="A0A5P9CJT5"/>
<evidence type="ECO:0000259" key="1">
    <source>
        <dbReference type="Pfam" id="PF01832"/>
    </source>
</evidence>
<dbReference type="PANTHER" id="PTHR40572:SF1">
    <property type="entry name" value="PROTEIN BAX"/>
    <property type="match status" value="1"/>
</dbReference>
<protein>
    <recommendedName>
        <fullName evidence="1">Mannosyl-glycoprotein endo-beta-N-acetylglucosamidase-like domain-containing protein</fullName>
    </recommendedName>
</protein>
<proteinExistence type="predicted"/>
<dbReference type="InterPro" id="IPR002901">
    <property type="entry name" value="MGlyc_endo_b_GlcNAc-like_dom"/>
</dbReference>
<dbReference type="InterPro" id="IPR053195">
    <property type="entry name" value="Bax-like"/>
</dbReference>
<keyword evidence="3" id="KW-1185">Reference proteome</keyword>
<evidence type="ECO:0000313" key="3">
    <source>
        <dbReference type="Proteomes" id="UP000326936"/>
    </source>
</evidence>